<dbReference type="KEGG" id="cwo:Cwoe_3904"/>
<gene>
    <name evidence="1" type="ordered locus">Cwoe_3904</name>
</gene>
<evidence type="ECO:0000313" key="2">
    <source>
        <dbReference type="Proteomes" id="UP000008229"/>
    </source>
</evidence>
<keyword evidence="2" id="KW-1185">Reference proteome</keyword>
<dbReference type="OrthoDB" id="7432624at2"/>
<dbReference type="EMBL" id="CP001854">
    <property type="protein sequence ID" value="ADB52321.1"/>
    <property type="molecule type" value="Genomic_DNA"/>
</dbReference>
<reference evidence="2" key="2">
    <citation type="submission" date="2010-01" db="EMBL/GenBank/DDBJ databases">
        <title>The complete genome of Conexibacter woesei DSM 14684.</title>
        <authorList>
            <consortium name="US DOE Joint Genome Institute (JGI-PGF)"/>
            <person name="Lucas S."/>
            <person name="Copeland A."/>
            <person name="Lapidus A."/>
            <person name="Glavina del Rio T."/>
            <person name="Dalin E."/>
            <person name="Tice H."/>
            <person name="Bruce D."/>
            <person name="Goodwin L."/>
            <person name="Pitluck S."/>
            <person name="Kyrpides N."/>
            <person name="Mavromatis K."/>
            <person name="Ivanova N."/>
            <person name="Mikhailova N."/>
            <person name="Chertkov O."/>
            <person name="Brettin T."/>
            <person name="Detter J.C."/>
            <person name="Han C."/>
            <person name="Larimer F."/>
            <person name="Land M."/>
            <person name="Hauser L."/>
            <person name="Markowitz V."/>
            <person name="Cheng J.-F."/>
            <person name="Hugenholtz P."/>
            <person name="Woyke T."/>
            <person name="Wu D."/>
            <person name="Pukall R."/>
            <person name="Steenblock K."/>
            <person name="Schneider S."/>
            <person name="Klenk H.-P."/>
            <person name="Eisen J.A."/>
        </authorList>
    </citation>
    <scope>NUCLEOTIDE SEQUENCE [LARGE SCALE GENOMIC DNA]</scope>
    <source>
        <strain evidence="2">DSM 14684 / CIP 108061 / JCM 11494 / NBRC 100937 / ID131577</strain>
    </source>
</reference>
<proteinExistence type="predicted"/>
<dbReference type="Proteomes" id="UP000008229">
    <property type="component" value="Chromosome"/>
</dbReference>
<reference evidence="1 2" key="1">
    <citation type="journal article" date="2010" name="Stand. Genomic Sci.">
        <title>Complete genome sequence of Conexibacter woesei type strain (ID131577).</title>
        <authorList>
            <person name="Pukall R."/>
            <person name="Lapidus A."/>
            <person name="Glavina Del Rio T."/>
            <person name="Copeland A."/>
            <person name="Tice H."/>
            <person name="Cheng J.-F."/>
            <person name="Lucas S."/>
            <person name="Chen F."/>
            <person name="Nolan M."/>
            <person name="Bruce D."/>
            <person name="Goodwin L."/>
            <person name="Pitluck S."/>
            <person name="Mavromatis K."/>
            <person name="Ivanova N."/>
            <person name="Ovchinnikova G."/>
            <person name="Pati A."/>
            <person name="Chen A."/>
            <person name="Palaniappan K."/>
            <person name="Land M."/>
            <person name="Hauser L."/>
            <person name="Chang Y.-J."/>
            <person name="Jeffries C.D."/>
            <person name="Chain P."/>
            <person name="Meincke L."/>
            <person name="Sims D."/>
            <person name="Brettin T."/>
            <person name="Detter J.C."/>
            <person name="Rohde M."/>
            <person name="Goeker M."/>
            <person name="Bristow J."/>
            <person name="Eisen J.A."/>
            <person name="Markowitz V."/>
            <person name="Kyrpides N.C."/>
            <person name="Klenk H.-P."/>
            <person name="Hugenholtz P."/>
        </authorList>
    </citation>
    <scope>NUCLEOTIDE SEQUENCE [LARGE SCALE GENOMIC DNA]</scope>
    <source>
        <strain evidence="2">DSM 14684 / CIP 108061 / JCM 11494 / NBRC 100937 / ID131577</strain>
    </source>
</reference>
<evidence type="ECO:0000313" key="1">
    <source>
        <dbReference type="EMBL" id="ADB52321.1"/>
    </source>
</evidence>
<dbReference type="RefSeq" id="WP_012935372.1">
    <property type="nucleotide sequence ID" value="NC_013739.1"/>
</dbReference>
<sequence>MSENNDPHLAELRAALADAAKIDDLAERTLEVVAVVDEVASPLGIHPVVVGGMAVYFWTENEAFVTYDIDVVMAVTDRLRATLADLGFEMSRDRRHWRLAGSEVFLEAPSADLDTDAVVTEVTLPSGRTARLLSHIDILLDRLAEFQATGHLIVAQQILVLLNHLTEEEASELRLRAASRRVVHALDAMSRLADEIAAGRKPPESDELHEIARAAQRAEYTQKQP</sequence>
<dbReference type="HOGENOM" id="CLU_1228207_0_0_11"/>
<protein>
    <submittedName>
        <fullName evidence="1">Uncharacterized protein</fullName>
    </submittedName>
</protein>
<dbReference type="AlphaFoldDB" id="D3F3F6"/>
<organism evidence="1 2">
    <name type="scientific">Conexibacter woesei (strain DSM 14684 / CCUG 47730 / CIP 108061 / JCM 11494 / NBRC 100937 / ID131577)</name>
    <dbReference type="NCBI Taxonomy" id="469383"/>
    <lineage>
        <taxon>Bacteria</taxon>
        <taxon>Bacillati</taxon>
        <taxon>Actinomycetota</taxon>
        <taxon>Thermoleophilia</taxon>
        <taxon>Solirubrobacterales</taxon>
        <taxon>Conexibacteraceae</taxon>
        <taxon>Conexibacter</taxon>
    </lineage>
</organism>
<name>D3F3F6_CONWI</name>
<accession>D3F3F6</accession>